<reference evidence="3 4" key="1">
    <citation type="submission" date="2018-10" db="EMBL/GenBank/DDBJ databases">
        <title>Ulvibacterium marinum gen. nov., sp. nov., a novel marine bacterium of the family Flavobacteriaceae, isolated from a culture of the green alga Ulva prolifera.</title>
        <authorList>
            <person name="Zhang Z."/>
        </authorList>
    </citation>
    <scope>NUCLEOTIDE SEQUENCE [LARGE SCALE GENOMIC DNA]</scope>
    <source>
        <strain evidence="3 4">CCMM003</strain>
    </source>
</reference>
<dbReference type="EMBL" id="RBCJ01000001">
    <property type="protein sequence ID" value="RKN82782.1"/>
    <property type="molecule type" value="Genomic_DNA"/>
</dbReference>
<keyword evidence="2" id="KW-0812">Transmembrane</keyword>
<feature type="transmembrane region" description="Helical" evidence="2">
    <location>
        <begin position="47"/>
        <end position="64"/>
    </location>
</feature>
<dbReference type="AlphaFoldDB" id="A0A3B0CA79"/>
<name>A0A3B0CA79_9FLAO</name>
<gene>
    <name evidence="3" type="ORF">D7Z94_02770</name>
</gene>
<dbReference type="RefSeq" id="WP_120709973.1">
    <property type="nucleotide sequence ID" value="NZ_RBCJ01000001.1"/>
</dbReference>
<sequence length="342" mass="39402">MADKQSHNNQNSSDEIDLGQLFQMMGKGFDRVFRSFLRLFLYLKKNVLILIGLVVLGVAIGFGLNQIVTRGMKTDVIVKPNLESKNYLYSVIDEIQSNIKAQDTSFFRSLGISLDRLKGFKVEIEPVEVKQGGKNLEDQMKYLETLQNFENTAIISDVVRTEILNNSSLNHRISFFYKDAVYGQKCAKKLMDYINSNPYFKELIHIYHENANERIKKNEAVIKQLDNLISNYSEKIGKNDNPIGEGKIFLDNEESLDMKGLFELKNNLIRDNERKRLELKEQTSTVSIINFGRPQQVQKAFFGKNIVLLPTLLVCLFFIYSVIKYLNKKASEIEVLNTERSQ</sequence>
<proteinExistence type="predicted"/>
<feature type="coiled-coil region" evidence="1">
    <location>
        <begin position="208"/>
        <end position="235"/>
    </location>
</feature>
<dbReference type="OrthoDB" id="1452530at2"/>
<dbReference type="Proteomes" id="UP000276603">
    <property type="component" value="Unassembled WGS sequence"/>
</dbReference>
<organism evidence="3 4">
    <name type="scientific">Ulvibacterium marinum</name>
    <dbReference type="NCBI Taxonomy" id="2419782"/>
    <lineage>
        <taxon>Bacteria</taxon>
        <taxon>Pseudomonadati</taxon>
        <taxon>Bacteroidota</taxon>
        <taxon>Flavobacteriia</taxon>
        <taxon>Flavobacteriales</taxon>
        <taxon>Flavobacteriaceae</taxon>
        <taxon>Ulvibacterium</taxon>
    </lineage>
</organism>
<comment type="caution">
    <text evidence="3">The sequence shown here is derived from an EMBL/GenBank/DDBJ whole genome shotgun (WGS) entry which is preliminary data.</text>
</comment>
<keyword evidence="2" id="KW-1133">Transmembrane helix</keyword>
<feature type="transmembrane region" description="Helical" evidence="2">
    <location>
        <begin position="301"/>
        <end position="323"/>
    </location>
</feature>
<evidence type="ECO:0000313" key="3">
    <source>
        <dbReference type="EMBL" id="RKN82782.1"/>
    </source>
</evidence>
<keyword evidence="4" id="KW-1185">Reference proteome</keyword>
<protein>
    <submittedName>
        <fullName evidence="3">Uncharacterized protein</fullName>
    </submittedName>
</protein>
<keyword evidence="2" id="KW-0472">Membrane</keyword>
<evidence type="ECO:0000256" key="1">
    <source>
        <dbReference type="SAM" id="Coils"/>
    </source>
</evidence>
<accession>A0A3B0CA79</accession>
<evidence type="ECO:0000313" key="4">
    <source>
        <dbReference type="Proteomes" id="UP000276603"/>
    </source>
</evidence>
<keyword evidence="1" id="KW-0175">Coiled coil</keyword>
<evidence type="ECO:0000256" key="2">
    <source>
        <dbReference type="SAM" id="Phobius"/>
    </source>
</evidence>